<evidence type="ECO:0000313" key="3">
    <source>
        <dbReference type="Proteomes" id="UP000019681"/>
    </source>
</evidence>
<dbReference type="PANTHER" id="PTHR33055:SF17">
    <property type="entry name" value="THIRD ORF IN TRANSPOSON ISC1491"/>
    <property type="match status" value="1"/>
</dbReference>
<dbReference type="AlphaFoldDB" id="A0A017RRH6"/>
<accession>A0A017RRH6</accession>
<comment type="caution">
    <text evidence="2">The sequence shown here is derived from an EMBL/GenBank/DDBJ whole genome shotgun (WGS) entry which is preliminary data.</text>
</comment>
<dbReference type="Proteomes" id="UP000019681">
    <property type="component" value="Unassembled WGS sequence"/>
</dbReference>
<dbReference type="PANTHER" id="PTHR33055">
    <property type="entry name" value="TRANSPOSASE FOR INSERTION SEQUENCE ELEMENT IS1111A"/>
    <property type="match status" value="1"/>
</dbReference>
<name>A0A017RRH6_9CLOT</name>
<dbReference type="OrthoDB" id="9811278at2"/>
<dbReference type="Pfam" id="PF02371">
    <property type="entry name" value="Transposase_20"/>
    <property type="match status" value="1"/>
</dbReference>
<dbReference type="GO" id="GO:0003677">
    <property type="term" value="F:DNA binding"/>
    <property type="evidence" value="ECO:0007669"/>
    <property type="project" value="InterPro"/>
</dbReference>
<proteinExistence type="predicted"/>
<gene>
    <name evidence="2" type="ORF">Q428_13685</name>
</gene>
<evidence type="ECO:0000259" key="1">
    <source>
        <dbReference type="Pfam" id="PF02371"/>
    </source>
</evidence>
<dbReference type="InterPro" id="IPR047650">
    <property type="entry name" value="Transpos_IS110"/>
</dbReference>
<sequence>MNCKQNKRIMQINEQTLIIGVDISKEKHVARAQDFRGYELKYLLDKYNSVMLKLNDLMVKVETIISEIPGAKGMLLIPGLALVTVAGFLSEVCELAQYAHPCQIQKLAGLTLKEYSSGKQKGQTTITKRGRRKLRELLFKTIMPLVAVNNEFKALHKYYTTRAKNPIKKKQSLIALCCKLIRVLYAIGTKGVRYNPQKFINDIKHPEVTGKVA</sequence>
<protein>
    <recommendedName>
        <fullName evidence="1">Transposase IS116/IS110/IS902 C-terminal domain-containing protein</fullName>
    </recommendedName>
</protein>
<keyword evidence="3" id="KW-1185">Reference proteome</keyword>
<dbReference type="InterPro" id="IPR003346">
    <property type="entry name" value="Transposase_20"/>
</dbReference>
<dbReference type="GO" id="GO:0006313">
    <property type="term" value="P:DNA transposition"/>
    <property type="evidence" value="ECO:0007669"/>
    <property type="project" value="InterPro"/>
</dbReference>
<organism evidence="2 3">
    <name type="scientific">Fervidicella metallireducens AeB</name>
    <dbReference type="NCBI Taxonomy" id="1403537"/>
    <lineage>
        <taxon>Bacteria</taxon>
        <taxon>Bacillati</taxon>
        <taxon>Bacillota</taxon>
        <taxon>Clostridia</taxon>
        <taxon>Eubacteriales</taxon>
        <taxon>Clostridiaceae</taxon>
        <taxon>Fervidicella</taxon>
    </lineage>
</organism>
<reference evidence="2 3" key="1">
    <citation type="journal article" date="2014" name="Genome Announc.">
        <title>Draft Genome Sequence of Fervidicella metallireducens Strain AeBT, an Iron-Reducing Thermoanaerobe from the Great Artesian Basin.</title>
        <authorList>
            <person name="Patel B.K."/>
        </authorList>
    </citation>
    <scope>NUCLEOTIDE SEQUENCE [LARGE SCALE GENOMIC DNA]</scope>
    <source>
        <strain evidence="2 3">AeB</strain>
    </source>
</reference>
<evidence type="ECO:0000313" key="2">
    <source>
        <dbReference type="EMBL" id="EYE87373.1"/>
    </source>
</evidence>
<feature type="domain" description="Transposase IS116/IS110/IS902 C-terminal" evidence="1">
    <location>
        <begin position="77"/>
        <end position="156"/>
    </location>
</feature>
<dbReference type="GO" id="GO:0004803">
    <property type="term" value="F:transposase activity"/>
    <property type="evidence" value="ECO:0007669"/>
    <property type="project" value="InterPro"/>
</dbReference>
<dbReference type="EMBL" id="AZQP01000062">
    <property type="protein sequence ID" value="EYE87373.1"/>
    <property type="molecule type" value="Genomic_DNA"/>
</dbReference>